<dbReference type="AlphaFoldDB" id="A0A133V2L0"/>
<accession>A0A133V2L0</accession>
<gene>
    <name evidence="1" type="ORF">AKJ40_00855</name>
</gene>
<name>A0A133V2L0_9EURY</name>
<organism evidence="1 2">
    <name type="scientific">candidate division MSBL1 archaeon SCGC-AAA259M10</name>
    <dbReference type="NCBI Taxonomy" id="1698270"/>
    <lineage>
        <taxon>Archaea</taxon>
        <taxon>Methanobacteriati</taxon>
        <taxon>Methanobacteriota</taxon>
        <taxon>candidate division MSBL1</taxon>
    </lineage>
</organism>
<comment type="caution">
    <text evidence="1">The sequence shown here is derived from an EMBL/GenBank/DDBJ whole genome shotgun (WGS) entry which is preliminary data.</text>
</comment>
<evidence type="ECO:0000313" key="1">
    <source>
        <dbReference type="EMBL" id="KXB00682.1"/>
    </source>
</evidence>
<reference evidence="1 2" key="1">
    <citation type="journal article" date="2016" name="Sci. Rep.">
        <title>Metabolic traits of an uncultured archaeal lineage -MSBL1- from brine pools of the Red Sea.</title>
        <authorList>
            <person name="Mwirichia R."/>
            <person name="Alam I."/>
            <person name="Rashid M."/>
            <person name="Vinu M."/>
            <person name="Ba-Alawi W."/>
            <person name="Anthony Kamau A."/>
            <person name="Kamanda Ngugi D."/>
            <person name="Goker M."/>
            <person name="Klenk H.P."/>
            <person name="Bajic V."/>
            <person name="Stingl U."/>
        </authorList>
    </citation>
    <scope>NUCLEOTIDE SEQUENCE [LARGE SCALE GENOMIC DNA]</scope>
    <source>
        <strain evidence="1">SCGC-AAA259M10</strain>
    </source>
</reference>
<keyword evidence="2" id="KW-1185">Reference proteome</keyword>
<proteinExistence type="predicted"/>
<protein>
    <submittedName>
        <fullName evidence="1">Uncharacterized protein</fullName>
    </submittedName>
</protein>
<dbReference type="Proteomes" id="UP000070341">
    <property type="component" value="Unassembled WGS sequence"/>
</dbReference>
<evidence type="ECO:0000313" key="2">
    <source>
        <dbReference type="Proteomes" id="UP000070341"/>
    </source>
</evidence>
<dbReference type="EMBL" id="LHXU01000006">
    <property type="protein sequence ID" value="KXB00682.1"/>
    <property type="molecule type" value="Genomic_DNA"/>
</dbReference>
<sequence length="62" mass="7029">MSSRWEIKGPEAEKPCQELGYCPYGSEYFPVAEPGEERGCKAFGHVRPVYFVGEDASEKNER</sequence>